<evidence type="ECO:0000313" key="1">
    <source>
        <dbReference type="EMBL" id="MPN06337.1"/>
    </source>
</evidence>
<protein>
    <submittedName>
        <fullName evidence="1">Uncharacterized protein</fullName>
    </submittedName>
</protein>
<gene>
    <name evidence="1" type="ORF">SDC9_153593</name>
</gene>
<comment type="caution">
    <text evidence="1">The sequence shown here is derived from an EMBL/GenBank/DDBJ whole genome shotgun (WGS) entry which is preliminary data.</text>
</comment>
<proteinExistence type="predicted"/>
<reference evidence="1" key="1">
    <citation type="submission" date="2019-08" db="EMBL/GenBank/DDBJ databases">
        <authorList>
            <person name="Kucharzyk K."/>
            <person name="Murdoch R.W."/>
            <person name="Higgins S."/>
            <person name="Loffler F."/>
        </authorList>
    </citation>
    <scope>NUCLEOTIDE SEQUENCE</scope>
</reference>
<sequence length="76" mass="9215">MRFEYKWARLNNHVKAVYEWDNPDKTTIIQQPSNYVKTFKRHPTQRISIFLGIRFVSKNQILQIGYQAETKYYNTS</sequence>
<dbReference type="AlphaFoldDB" id="A0A645EWT1"/>
<accession>A0A645EWT1</accession>
<name>A0A645EWT1_9ZZZZ</name>
<organism evidence="1">
    <name type="scientific">bioreactor metagenome</name>
    <dbReference type="NCBI Taxonomy" id="1076179"/>
    <lineage>
        <taxon>unclassified sequences</taxon>
        <taxon>metagenomes</taxon>
        <taxon>ecological metagenomes</taxon>
    </lineage>
</organism>
<dbReference type="EMBL" id="VSSQ01052242">
    <property type="protein sequence ID" value="MPN06337.1"/>
    <property type="molecule type" value="Genomic_DNA"/>
</dbReference>